<reference evidence="5 6" key="1">
    <citation type="submission" date="2021-03" db="EMBL/GenBank/DDBJ databases">
        <title>Genomic Encyclopedia of Type Strains, Phase IV (KMG-IV): sequencing the most valuable type-strain genomes for metagenomic binning, comparative biology and taxonomic classification.</title>
        <authorList>
            <person name="Goeker M."/>
        </authorList>
    </citation>
    <scope>NUCLEOTIDE SEQUENCE [LARGE SCALE GENOMIC DNA]</scope>
    <source>
        <strain evidence="5 6">DSM 24950</strain>
    </source>
</reference>
<dbReference type="SUPFAM" id="SSF52777">
    <property type="entry name" value="CoA-dependent acyltransferases"/>
    <property type="match status" value="1"/>
</dbReference>
<name>A0ABS4I461_9BACL</name>
<accession>A0ABS4I461</accession>
<comment type="cofactor">
    <cofactor evidence="1">
        <name>(R)-lipoate</name>
        <dbReference type="ChEBI" id="CHEBI:83088"/>
    </cofactor>
</comment>
<dbReference type="InterPro" id="IPR023213">
    <property type="entry name" value="CAT-like_dom_sf"/>
</dbReference>
<dbReference type="PANTHER" id="PTHR43178">
    <property type="entry name" value="DIHYDROLIPOAMIDE ACETYLTRANSFERASE COMPONENT OF PYRUVATE DEHYDROGENASE COMPLEX"/>
    <property type="match status" value="1"/>
</dbReference>
<dbReference type="InterPro" id="IPR050743">
    <property type="entry name" value="2-oxoacid_DH_E2_comp"/>
</dbReference>
<evidence type="ECO:0000313" key="6">
    <source>
        <dbReference type="Proteomes" id="UP001519344"/>
    </source>
</evidence>
<feature type="domain" description="2-oxoacid dehydrogenase acyltransferase catalytic" evidence="4">
    <location>
        <begin position="162"/>
        <end position="254"/>
    </location>
</feature>
<dbReference type="InterPro" id="IPR001078">
    <property type="entry name" value="2-oxoacid_DH_actylTfrase"/>
</dbReference>
<dbReference type="RefSeq" id="WP_167059306.1">
    <property type="nucleotide sequence ID" value="NZ_JAAOZR010000023.1"/>
</dbReference>
<gene>
    <name evidence="5" type="ORF">J2Z65_004848</name>
</gene>
<keyword evidence="3 5" id="KW-0012">Acyltransferase</keyword>
<dbReference type="GO" id="GO:0016746">
    <property type="term" value="F:acyltransferase activity"/>
    <property type="evidence" value="ECO:0007669"/>
    <property type="project" value="UniProtKB-KW"/>
</dbReference>
<keyword evidence="2" id="KW-0808">Transferase</keyword>
<feature type="domain" description="2-oxoacid dehydrogenase acyltransferase catalytic" evidence="4">
    <location>
        <begin position="9"/>
        <end position="138"/>
    </location>
</feature>
<evidence type="ECO:0000313" key="5">
    <source>
        <dbReference type="EMBL" id="MBP1965603.1"/>
    </source>
</evidence>
<evidence type="ECO:0000256" key="1">
    <source>
        <dbReference type="ARBA" id="ARBA00001938"/>
    </source>
</evidence>
<keyword evidence="6" id="KW-1185">Reference proteome</keyword>
<dbReference type="PANTHER" id="PTHR43178:SF5">
    <property type="entry name" value="LIPOAMIDE ACYLTRANSFERASE COMPONENT OF BRANCHED-CHAIN ALPHA-KETO ACID DEHYDROGENASE COMPLEX, MITOCHONDRIAL"/>
    <property type="match status" value="1"/>
</dbReference>
<comment type="caution">
    <text evidence="5">The sequence shown here is derived from an EMBL/GenBank/DDBJ whole genome shotgun (WGS) entry which is preliminary data.</text>
</comment>
<evidence type="ECO:0000256" key="3">
    <source>
        <dbReference type="ARBA" id="ARBA00023315"/>
    </source>
</evidence>
<dbReference type="Proteomes" id="UP001519344">
    <property type="component" value="Unassembled WGS sequence"/>
</dbReference>
<sequence length="274" mass="31134">MYRARGKTSIYPMPQARRHTYHFLDYAKEFKAVYLDTEIDMSVVKQRRAESTVTGERISYIVYLIEAISRILQRYPEANASVKHGLIPKMAVYSNVSAKFTMDKSIGESRVVLSGLIADSDQKSVEEMQKVINYYREREVNDITEFKGVRKLQSLPMWLGKIAYRLAMGNLESRDKLQGTFTITSLGHRPIQAFYPIISNTLCFGVGTIEDKPVAIARQIVIRPMMKLSLAFDHRAIDGALAADILAEVKEFLEFDSSSIQKNNEEIEVSFIGS</sequence>
<dbReference type="Gene3D" id="3.30.559.10">
    <property type="entry name" value="Chloramphenicol acetyltransferase-like domain"/>
    <property type="match status" value="1"/>
</dbReference>
<proteinExistence type="predicted"/>
<keyword evidence="5" id="KW-0670">Pyruvate</keyword>
<protein>
    <submittedName>
        <fullName evidence="5">Pyruvate/2-oxoglutarate dehydrogenase complex dihydrolipoamide acyltransferase (E2) component</fullName>
    </submittedName>
</protein>
<evidence type="ECO:0000256" key="2">
    <source>
        <dbReference type="ARBA" id="ARBA00022679"/>
    </source>
</evidence>
<dbReference type="EMBL" id="JAGGKV010000015">
    <property type="protein sequence ID" value="MBP1965603.1"/>
    <property type="molecule type" value="Genomic_DNA"/>
</dbReference>
<dbReference type="Pfam" id="PF00198">
    <property type="entry name" value="2-oxoacid_dh"/>
    <property type="match status" value="2"/>
</dbReference>
<organism evidence="5 6">
    <name type="scientific">Paenibacillus aceris</name>
    <dbReference type="NCBI Taxonomy" id="869555"/>
    <lineage>
        <taxon>Bacteria</taxon>
        <taxon>Bacillati</taxon>
        <taxon>Bacillota</taxon>
        <taxon>Bacilli</taxon>
        <taxon>Bacillales</taxon>
        <taxon>Paenibacillaceae</taxon>
        <taxon>Paenibacillus</taxon>
    </lineage>
</organism>
<evidence type="ECO:0000259" key="4">
    <source>
        <dbReference type="Pfam" id="PF00198"/>
    </source>
</evidence>